<dbReference type="Proteomes" id="UP001221909">
    <property type="component" value="Unassembled WGS sequence"/>
</dbReference>
<gene>
    <name evidence="2" type="ORF">PTQ27_09175</name>
</gene>
<dbReference type="EMBL" id="JAQSJE010000009">
    <property type="protein sequence ID" value="MDD0824628.1"/>
    <property type="molecule type" value="Genomic_DNA"/>
</dbReference>
<feature type="compositionally biased region" description="Basic and acidic residues" evidence="1">
    <location>
        <begin position="15"/>
        <end position="24"/>
    </location>
</feature>
<dbReference type="RefSeq" id="WP_273748985.1">
    <property type="nucleotide sequence ID" value="NZ_JAQSJE010000009.1"/>
</dbReference>
<reference evidence="2 3" key="1">
    <citation type="submission" date="2023-02" db="EMBL/GenBank/DDBJ databases">
        <title>Mannheimia cairiniae sp. nov., a novel species of Mannheimia obtained from moscovy ducks (Cairina moschata) and reclassification of Mannheimia ovis as heterotypic synonym of Mannheimia pernigra.</title>
        <authorList>
            <person name="Christensen H."/>
        </authorList>
    </citation>
    <scope>NUCLEOTIDE SEQUENCE [LARGE SCALE GENOMIC DNA]</scope>
    <source>
        <strain evidence="2 3">AT1</strain>
    </source>
</reference>
<evidence type="ECO:0000256" key="1">
    <source>
        <dbReference type="SAM" id="MobiDB-lite"/>
    </source>
</evidence>
<protein>
    <submittedName>
        <fullName evidence="2">Uncharacterized protein</fullName>
    </submittedName>
</protein>
<accession>A0ABT5MR14</accession>
<evidence type="ECO:0000313" key="2">
    <source>
        <dbReference type="EMBL" id="MDD0824628.1"/>
    </source>
</evidence>
<evidence type="ECO:0000313" key="3">
    <source>
        <dbReference type="Proteomes" id="UP001221909"/>
    </source>
</evidence>
<feature type="compositionally biased region" description="Polar residues" evidence="1">
    <location>
        <begin position="25"/>
        <end position="35"/>
    </location>
</feature>
<proteinExistence type="predicted"/>
<comment type="caution">
    <text evidence="2">The sequence shown here is derived from an EMBL/GenBank/DDBJ whole genome shotgun (WGS) entry which is preliminary data.</text>
</comment>
<organism evidence="2 3">
    <name type="scientific">Mannheimia cairinae</name>
    <dbReference type="NCBI Taxonomy" id="3025936"/>
    <lineage>
        <taxon>Bacteria</taxon>
        <taxon>Pseudomonadati</taxon>
        <taxon>Pseudomonadota</taxon>
        <taxon>Gammaproteobacteria</taxon>
        <taxon>Pasteurellales</taxon>
        <taxon>Pasteurellaceae</taxon>
        <taxon>Mannheimia</taxon>
    </lineage>
</organism>
<feature type="region of interest" description="Disordered" evidence="1">
    <location>
        <begin position="15"/>
        <end position="35"/>
    </location>
</feature>
<sequence>MENKTLENAVEVDGSELKNSKIDNSETGTINNHETGTVNNYYNEVPATPNIHQLQAQLDRIEQMLHYKIQHIVSK</sequence>
<keyword evidence="3" id="KW-1185">Reference proteome</keyword>
<name>A0ABT5MR14_9PAST</name>